<dbReference type="EMBL" id="OW150024">
    <property type="protein sequence ID" value="CAH2031939.1"/>
    <property type="molecule type" value="Genomic_DNA"/>
</dbReference>
<reference evidence="2 3" key="1">
    <citation type="submission" date="2022-03" db="EMBL/GenBank/DDBJ databases">
        <authorList>
            <person name="Koch H."/>
        </authorList>
    </citation>
    <scope>NUCLEOTIDE SEQUENCE [LARGE SCALE GENOMIC DNA]</scope>
    <source>
        <strain evidence="2 3">G1</strain>
    </source>
</reference>
<protein>
    <submittedName>
        <fullName evidence="2">Uncharacterized protein</fullName>
    </submittedName>
</protein>
<organism evidence="2 3">
    <name type="scientific">Trichlorobacter ammonificans</name>
    <dbReference type="NCBI Taxonomy" id="2916410"/>
    <lineage>
        <taxon>Bacteria</taxon>
        <taxon>Pseudomonadati</taxon>
        <taxon>Thermodesulfobacteriota</taxon>
        <taxon>Desulfuromonadia</taxon>
        <taxon>Geobacterales</taxon>
        <taxon>Geobacteraceae</taxon>
        <taxon>Trichlorobacter</taxon>
    </lineage>
</organism>
<keyword evidence="3" id="KW-1185">Reference proteome</keyword>
<gene>
    <name evidence="2" type="ORF">GEAMG1_2104</name>
</gene>
<evidence type="ECO:0000256" key="1">
    <source>
        <dbReference type="SAM" id="MobiDB-lite"/>
    </source>
</evidence>
<feature type="compositionally biased region" description="Basic and acidic residues" evidence="1">
    <location>
        <begin position="68"/>
        <end position="98"/>
    </location>
</feature>
<accession>A0ABM9DC00</accession>
<sequence>MRRSGQLPHRLHVLRMMPSLNRLLQKKSSPVCRGRCSIADCVLRIKGERFGADYAILNVLADSMRGGGGHERNDDDDDAPHAAAHDDDADDRPARSHDPAYAQP</sequence>
<name>A0ABM9DC00_9BACT</name>
<feature type="region of interest" description="Disordered" evidence="1">
    <location>
        <begin position="63"/>
        <end position="104"/>
    </location>
</feature>
<dbReference type="Proteomes" id="UP001295463">
    <property type="component" value="Chromosome"/>
</dbReference>
<evidence type="ECO:0000313" key="3">
    <source>
        <dbReference type="Proteomes" id="UP001295463"/>
    </source>
</evidence>
<evidence type="ECO:0000313" key="2">
    <source>
        <dbReference type="EMBL" id="CAH2031939.1"/>
    </source>
</evidence>
<proteinExistence type="predicted"/>